<sequence>MSSITLERLSRHHDSFIIKLLSNQQVMASITGKAHSKSEIEQHIWPKLLKRQSPVNDFFHAHPPQQAKHCPMAIWIIYSQSTPCGWLQLQRSWLHPKNPFAVTIGYRLLPTFWGKNLASSALKQWYTEIFEPSSRVELYAHTLASNQASQSVLKKCQFTPVHSFCYTERVLPNIDQQHREALLFKKTE</sequence>
<dbReference type="InterPro" id="IPR016181">
    <property type="entry name" value="Acyl_CoA_acyltransferase"/>
</dbReference>
<gene>
    <name evidence="2" type="ORF">Q9312_17955</name>
</gene>
<organism evidence="2 3">
    <name type="scientific">Pleionea litopenaei</name>
    <dbReference type="NCBI Taxonomy" id="3070815"/>
    <lineage>
        <taxon>Bacteria</taxon>
        <taxon>Pseudomonadati</taxon>
        <taxon>Pseudomonadota</taxon>
        <taxon>Gammaproteobacteria</taxon>
        <taxon>Oceanospirillales</taxon>
        <taxon>Pleioneaceae</taxon>
        <taxon>Pleionea</taxon>
    </lineage>
</organism>
<dbReference type="PANTHER" id="PTHR43792:SF16">
    <property type="entry name" value="N-ACETYLTRANSFERASE DOMAIN-CONTAINING PROTEIN"/>
    <property type="match status" value="1"/>
</dbReference>
<proteinExistence type="predicted"/>
<evidence type="ECO:0000313" key="2">
    <source>
        <dbReference type="EMBL" id="WMS87095.1"/>
    </source>
</evidence>
<feature type="domain" description="N-acetyltransferase" evidence="1">
    <location>
        <begin position="4"/>
        <end position="159"/>
    </location>
</feature>
<dbReference type="AlphaFoldDB" id="A0AA51RT85"/>
<accession>A0AA51RT85</accession>
<dbReference type="InterPro" id="IPR000182">
    <property type="entry name" value="GNAT_dom"/>
</dbReference>
<evidence type="ECO:0000259" key="1">
    <source>
        <dbReference type="Pfam" id="PF13302"/>
    </source>
</evidence>
<dbReference type="PANTHER" id="PTHR43792">
    <property type="entry name" value="GNAT FAMILY, PUTATIVE (AFU_ORTHOLOGUE AFUA_3G00765)-RELATED-RELATED"/>
    <property type="match status" value="1"/>
</dbReference>
<dbReference type="Gene3D" id="3.40.630.30">
    <property type="match status" value="1"/>
</dbReference>
<dbReference type="Pfam" id="PF13302">
    <property type="entry name" value="Acetyltransf_3"/>
    <property type="match status" value="1"/>
</dbReference>
<dbReference type="RefSeq" id="WP_309202234.1">
    <property type="nucleotide sequence ID" value="NZ_CP133548.1"/>
</dbReference>
<dbReference type="SUPFAM" id="SSF55729">
    <property type="entry name" value="Acyl-CoA N-acyltransferases (Nat)"/>
    <property type="match status" value="1"/>
</dbReference>
<protein>
    <submittedName>
        <fullName evidence="2">GNAT family N-acetyltransferase</fullName>
    </submittedName>
</protein>
<dbReference type="GO" id="GO:0016747">
    <property type="term" value="F:acyltransferase activity, transferring groups other than amino-acyl groups"/>
    <property type="evidence" value="ECO:0007669"/>
    <property type="project" value="InterPro"/>
</dbReference>
<dbReference type="KEGG" id="plei:Q9312_17955"/>
<dbReference type="InterPro" id="IPR051531">
    <property type="entry name" value="N-acetyltransferase"/>
</dbReference>
<dbReference type="Proteomes" id="UP001239782">
    <property type="component" value="Chromosome"/>
</dbReference>
<keyword evidence="3" id="KW-1185">Reference proteome</keyword>
<reference evidence="2 3" key="1">
    <citation type="submission" date="2023-08" db="EMBL/GenBank/DDBJ databases">
        <title>Pleionea litopenaei sp. nov., isolated from stomach of juvenile Litopenaeus vannamei.</title>
        <authorList>
            <person name="Rho A.M."/>
            <person name="Hwang C.Y."/>
        </authorList>
    </citation>
    <scope>NUCLEOTIDE SEQUENCE [LARGE SCALE GENOMIC DNA]</scope>
    <source>
        <strain evidence="2 3">HL-JVS1</strain>
    </source>
</reference>
<name>A0AA51RT85_9GAMM</name>
<evidence type="ECO:0000313" key="3">
    <source>
        <dbReference type="Proteomes" id="UP001239782"/>
    </source>
</evidence>
<dbReference type="EMBL" id="CP133548">
    <property type="protein sequence ID" value="WMS87095.1"/>
    <property type="molecule type" value="Genomic_DNA"/>
</dbReference>